<dbReference type="Gene3D" id="3.10.250.10">
    <property type="entry name" value="SRCR-like domain"/>
    <property type="match status" value="1"/>
</dbReference>
<dbReference type="InterPro" id="IPR001190">
    <property type="entry name" value="SRCR"/>
</dbReference>
<accession>A0ABM0GU75</accession>
<evidence type="ECO:0000313" key="8">
    <source>
        <dbReference type="RefSeq" id="XP_002737450.1"/>
    </source>
</evidence>
<dbReference type="InterPro" id="IPR036383">
    <property type="entry name" value="TSP1_rpt_sf"/>
</dbReference>
<organism evidence="7 8">
    <name type="scientific">Saccoglossus kowalevskii</name>
    <name type="common">Acorn worm</name>
    <dbReference type="NCBI Taxonomy" id="10224"/>
    <lineage>
        <taxon>Eukaryota</taxon>
        <taxon>Metazoa</taxon>
        <taxon>Hemichordata</taxon>
        <taxon>Enteropneusta</taxon>
        <taxon>Harrimaniidae</taxon>
        <taxon>Saccoglossus</taxon>
    </lineage>
</organism>
<dbReference type="Gene3D" id="3.50.4.10">
    <property type="entry name" value="Hepatocyte Growth Factor"/>
    <property type="match status" value="1"/>
</dbReference>
<evidence type="ECO:0000259" key="5">
    <source>
        <dbReference type="PROSITE" id="PS50287"/>
    </source>
</evidence>
<feature type="signal peptide" evidence="4">
    <location>
        <begin position="1"/>
        <end position="22"/>
    </location>
</feature>
<dbReference type="GeneID" id="100373126"/>
<protein>
    <submittedName>
        <fullName evidence="8">Hemicentin-1-like</fullName>
    </submittedName>
</protein>
<dbReference type="RefSeq" id="XP_002737450.1">
    <property type="nucleotide sequence ID" value="XM_002737404.1"/>
</dbReference>
<feature type="disulfide bond" evidence="3">
    <location>
        <begin position="348"/>
        <end position="358"/>
    </location>
</feature>
<keyword evidence="2 3" id="KW-1015">Disulfide bond</keyword>
<dbReference type="PROSITE" id="PS50948">
    <property type="entry name" value="PAN"/>
    <property type="match status" value="1"/>
</dbReference>
<dbReference type="SUPFAM" id="SSF56487">
    <property type="entry name" value="SRCR-like"/>
    <property type="match status" value="1"/>
</dbReference>
<dbReference type="PANTHER" id="PTHR22906:SF55">
    <property type="entry name" value="EGF-LIKE DOMAIN-CONTAINING PROTEIN"/>
    <property type="match status" value="1"/>
</dbReference>
<gene>
    <name evidence="8" type="primary">LOC100373126</name>
</gene>
<dbReference type="PANTHER" id="PTHR22906">
    <property type="entry name" value="PROPERDIN"/>
    <property type="match status" value="1"/>
</dbReference>
<proteinExistence type="predicted"/>
<dbReference type="Pfam" id="PF00530">
    <property type="entry name" value="SRCR"/>
    <property type="match status" value="1"/>
</dbReference>
<keyword evidence="4" id="KW-0732">Signal</keyword>
<dbReference type="InterPro" id="IPR036772">
    <property type="entry name" value="SRCR-like_dom_sf"/>
</dbReference>
<dbReference type="PROSITE" id="PS50092">
    <property type="entry name" value="TSP1"/>
    <property type="match status" value="3"/>
</dbReference>
<evidence type="ECO:0000256" key="3">
    <source>
        <dbReference type="PROSITE-ProRule" id="PRU00196"/>
    </source>
</evidence>
<dbReference type="PRINTS" id="PR00258">
    <property type="entry name" value="SPERACTRCPTR"/>
</dbReference>
<dbReference type="InterPro" id="IPR052065">
    <property type="entry name" value="Compl_asym_regulator"/>
</dbReference>
<keyword evidence="1" id="KW-0677">Repeat</keyword>
<evidence type="ECO:0000259" key="6">
    <source>
        <dbReference type="PROSITE" id="PS50948"/>
    </source>
</evidence>
<name>A0ABM0GU75_SACKO</name>
<dbReference type="SMART" id="SM00209">
    <property type="entry name" value="TSP1"/>
    <property type="match status" value="3"/>
</dbReference>
<reference evidence="8" key="1">
    <citation type="submission" date="2025-08" db="UniProtKB">
        <authorList>
            <consortium name="RefSeq"/>
        </authorList>
    </citation>
    <scope>IDENTIFICATION</scope>
    <source>
        <tissue evidence="8">Testes</tissue>
    </source>
</reference>
<dbReference type="Pfam" id="PF00024">
    <property type="entry name" value="PAN_1"/>
    <property type="match status" value="1"/>
</dbReference>
<dbReference type="Proteomes" id="UP000694865">
    <property type="component" value="Unplaced"/>
</dbReference>
<dbReference type="InterPro" id="IPR000884">
    <property type="entry name" value="TSP1_rpt"/>
</dbReference>
<dbReference type="SUPFAM" id="SSF57414">
    <property type="entry name" value="Hairpin loop containing domain-like"/>
    <property type="match status" value="1"/>
</dbReference>
<dbReference type="PROSITE" id="PS50287">
    <property type="entry name" value="SRCR_2"/>
    <property type="match status" value="1"/>
</dbReference>
<evidence type="ECO:0000313" key="7">
    <source>
        <dbReference type="Proteomes" id="UP000694865"/>
    </source>
</evidence>
<dbReference type="InterPro" id="IPR003609">
    <property type="entry name" value="Pan_app"/>
</dbReference>
<keyword evidence="7" id="KW-1185">Reference proteome</keyword>
<feature type="domain" description="Apple" evidence="6">
    <location>
        <begin position="29"/>
        <end position="106"/>
    </location>
</feature>
<sequence>MKTAYLCLAFMALASRQMEVFAMYEMKYTPPNYPSENKTLVGFLIRSFDYSHHVTVCGKACLNDGKCKSFNYKEETTTCELNKASHLDSESALEDSDGYIYLMRDAFFLPAEALGACASDPCGNGTCQETCDGKFLCVCEYGVWTGDICETPVVHGGWGDWGLWEGCSVSCGTGVHYRFRQCNNPTPSEYGGRACKHENNVMNVDAEKCNTTPCPQWAMWEPWSICQPGHTSCGLGTRSRMRSCMYDGTPDVDPGCTGSTTETGVPCMSRDCDVPLKLTGSSTYGEGILEIYDNIRDEWGTICDTDFSSHDANIACRQMGFSGSAVGTPTITPISDTSYPILLSNVECTGSEVTLTTCTHNGWREVTGCSHDDDVALKCAVDARWGKWSPWSLCSLTCGAGVQTRTRVCDPRSGGTCIGVADDTLECEVDTCNPEI</sequence>
<feature type="chain" id="PRO_5045235363" evidence="4">
    <location>
        <begin position="23"/>
        <end position="436"/>
    </location>
</feature>
<dbReference type="Pfam" id="PF00090">
    <property type="entry name" value="TSP_1"/>
    <property type="match status" value="3"/>
</dbReference>
<feature type="domain" description="SRCR" evidence="5">
    <location>
        <begin position="276"/>
        <end position="380"/>
    </location>
</feature>
<comment type="caution">
    <text evidence="3">Lacks conserved residue(s) required for the propagation of feature annotation.</text>
</comment>
<evidence type="ECO:0000256" key="2">
    <source>
        <dbReference type="ARBA" id="ARBA00023157"/>
    </source>
</evidence>
<evidence type="ECO:0000256" key="4">
    <source>
        <dbReference type="SAM" id="SignalP"/>
    </source>
</evidence>
<dbReference type="Gene3D" id="2.20.100.10">
    <property type="entry name" value="Thrombospondin type-1 (TSP1) repeat"/>
    <property type="match status" value="3"/>
</dbReference>
<dbReference type="SMART" id="SM00202">
    <property type="entry name" value="SR"/>
    <property type="match status" value="1"/>
</dbReference>
<evidence type="ECO:0000256" key="1">
    <source>
        <dbReference type="ARBA" id="ARBA00022737"/>
    </source>
</evidence>
<dbReference type="SUPFAM" id="SSF82895">
    <property type="entry name" value="TSP-1 type 1 repeat"/>
    <property type="match status" value="3"/>
</dbReference>